<name>A0A4V1MSD1_9BURK</name>
<feature type="transmembrane region" description="Helical" evidence="7">
    <location>
        <begin position="347"/>
        <end position="366"/>
    </location>
</feature>
<dbReference type="SMART" id="SM00849">
    <property type="entry name" value="Lactamase_B"/>
    <property type="match status" value="1"/>
</dbReference>
<evidence type="ECO:0000256" key="1">
    <source>
        <dbReference type="ARBA" id="ARBA00004651"/>
    </source>
</evidence>
<keyword evidence="3 7" id="KW-0812">Transmembrane</keyword>
<gene>
    <name evidence="9" type="ORF">C7R54_08190</name>
</gene>
<dbReference type="Gene3D" id="3.60.15.10">
    <property type="entry name" value="Ribonuclease Z/Hydroxyacylglutathione hydrolase-like"/>
    <property type="match status" value="1"/>
</dbReference>
<dbReference type="Proteomes" id="UP000290849">
    <property type="component" value="Unassembled WGS sequence"/>
</dbReference>
<dbReference type="NCBIfam" id="TIGR00361">
    <property type="entry name" value="ComEC_Rec2"/>
    <property type="match status" value="1"/>
</dbReference>
<evidence type="ECO:0000259" key="8">
    <source>
        <dbReference type="SMART" id="SM00849"/>
    </source>
</evidence>
<evidence type="ECO:0000313" key="9">
    <source>
        <dbReference type="EMBL" id="RXN91159.1"/>
    </source>
</evidence>
<dbReference type="GO" id="GO:0030420">
    <property type="term" value="P:establishment of competence for transformation"/>
    <property type="evidence" value="ECO:0007669"/>
    <property type="project" value="InterPro"/>
</dbReference>
<keyword evidence="10" id="KW-1185">Reference proteome</keyword>
<dbReference type="CDD" id="cd07731">
    <property type="entry name" value="ComA-like_MBL-fold"/>
    <property type="match status" value="1"/>
</dbReference>
<dbReference type="Pfam" id="PF03772">
    <property type="entry name" value="Competence"/>
    <property type="match status" value="1"/>
</dbReference>
<dbReference type="SUPFAM" id="SSF56281">
    <property type="entry name" value="Metallo-hydrolase/oxidoreductase"/>
    <property type="match status" value="1"/>
</dbReference>
<dbReference type="PANTHER" id="PTHR30619:SF1">
    <property type="entry name" value="RECOMBINATION PROTEIN 2"/>
    <property type="match status" value="1"/>
</dbReference>
<evidence type="ECO:0000256" key="7">
    <source>
        <dbReference type="SAM" id="Phobius"/>
    </source>
</evidence>
<proteinExistence type="predicted"/>
<evidence type="ECO:0000313" key="10">
    <source>
        <dbReference type="Proteomes" id="UP000290849"/>
    </source>
</evidence>
<feature type="transmembrane region" description="Helical" evidence="7">
    <location>
        <begin position="6"/>
        <end position="24"/>
    </location>
</feature>
<dbReference type="InterPro" id="IPR001279">
    <property type="entry name" value="Metallo-B-lactamas"/>
</dbReference>
<feature type="transmembrane region" description="Helical" evidence="7">
    <location>
        <begin position="526"/>
        <end position="546"/>
    </location>
</feature>
<dbReference type="InterPro" id="IPR035681">
    <property type="entry name" value="ComA-like_MBL"/>
</dbReference>
<dbReference type="RefSeq" id="WP_129149711.1">
    <property type="nucleotide sequence ID" value="NZ_JBHSDO010000013.1"/>
</dbReference>
<feature type="region of interest" description="Disordered" evidence="6">
    <location>
        <begin position="703"/>
        <end position="739"/>
    </location>
</feature>
<dbReference type="PANTHER" id="PTHR30619">
    <property type="entry name" value="DNA INTERNALIZATION/COMPETENCE PROTEIN COMEC/REC2"/>
    <property type="match status" value="1"/>
</dbReference>
<organism evidence="9 10">
    <name type="scientific">Achromobacter aloeverae</name>
    <dbReference type="NCBI Taxonomy" id="1750518"/>
    <lineage>
        <taxon>Bacteria</taxon>
        <taxon>Pseudomonadati</taxon>
        <taxon>Pseudomonadota</taxon>
        <taxon>Betaproteobacteria</taxon>
        <taxon>Burkholderiales</taxon>
        <taxon>Alcaligenaceae</taxon>
        <taxon>Achromobacter</taxon>
    </lineage>
</organism>
<dbReference type="InterPro" id="IPR025405">
    <property type="entry name" value="DUF4131"/>
</dbReference>
<dbReference type="InterPro" id="IPR004797">
    <property type="entry name" value="Competence_ComEC/Rec2"/>
</dbReference>
<dbReference type="OrthoDB" id="9761531at2"/>
<dbReference type="Pfam" id="PF13567">
    <property type="entry name" value="DUF4131"/>
    <property type="match status" value="1"/>
</dbReference>
<feature type="transmembrane region" description="Helical" evidence="7">
    <location>
        <begin position="410"/>
        <end position="429"/>
    </location>
</feature>
<keyword evidence="5 7" id="KW-0472">Membrane</keyword>
<evidence type="ECO:0000256" key="6">
    <source>
        <dbReference type="SAM" id="MobiDB-lite"/>
    </source>
</evidence>
<reference evidence="9 10" key="1">
    <citation type="journal article" date="2017" name="Int. J. Syst. Evol. Microbiol.">
        <title>Achromobacter aloeverae sp. nov., isolated from the root of Aloe vera (L.) Burm.f.</title>
        <authorList>
            <person name="Kuncharoen N."/>
            <person name="Muramatsu Y."/>
            <person name="Shibata C."/>
            <person name="Kamakura Y."/>
            <person name="Nakagawa Y."/>
            <person name="Tanasupawat S."/>
        </authorList>
    </citation>
    <scope>NUCLEOTIDE SEQUENCE [LARGE SCALE GENOMIC DNA]</scope>
    <source>
        <strain evidence="9 10">AVA-1</strain>
    </source>
</reference>
<feature type="transmembrane region" description="Helical" evidence="7">
    <location>
        <begin position="558"/>
        <end position="579"/>
    </location>
</feature>
<evidence type="ECO:0000256" key="4">
    <source>
        <dbReference type="ARBA" id="ARBA00022989"/>
    </source>
</evidence>
<dbReference type="InterPro" id="IPR052159">
    <property type="entry name" value="Competence_DNA_uptake"/>
</dbReference>
<dbReference type="EMBL" id="PYAL01000002">
    <property type="protein sequence ID" value="RXN91159.1"/>
    <property type="molecule type" value="Genomic_DNA"/>
</dbReference>
<feature type="compositionally biased region" description="Low complexity" evidence="6">
    <location>
        <begin position="721"/>
        <end position="739"/>
    </location>
</feature>
<protein>
    <submittedName>
        <fullName evidence="9">DNA internalization-related competence protein ComEC/Rec2</fullName>
    </submittedName>
</protein>
<dbReference type="GO" id="GO:0005886">
    <property type="term" value="C:plasma membrane"/>
    <property type="evidence" value="ECO:0007669"/>
    <property type="project" value="UniProtKB-SubCell"/>
</dbReference>
<feature type="transmembrane region" description="Helical" evidence="7">
    <location>
        <begin position="53"/>
        <end position="71"/>
    </location>
</feature>
<dbReference type="InterPro" id="IPR004477">
    <property type="entry name" value="ComEC_N"/>
</dbReference>
<accession>A0A4V1MSD1</accession>
<keyword evidence="4 7" id="KW-1133">Transmembrane helix</keyword>
<comment type="subcellular location">
    <subcellularLocation>
        <location evidence="1">Cell membrane</location>
        <topology evidence="1">Multi-pass membrane protein</topology>
    </subcellularLocation>
</comment>
<feature type="domain" description="Metallo-beta-lactamase" evidence="8">
    <location>
        <begin position="614"/>
        <end position="857"/>
    </location>
</feature>
<evidence type="ECO:0000256" key="5">
    <source>
        <dbReference type="ARBA" id="ARBA00023136"/>
    </source>
</evidence>
<dbReference type="InterPro" id="IPR036866">
    <property type="entry name" value="RibonucZ/Hydroxyglut_hydro"/>
</dbReference>
<sequence>MARDRYGTVAILASAAWLGWGLWGRRMRGRAIVLTWVAATAGVQMFADLPGGLARVGLALAALALIVAGHLGHRLGRCPGRCLVGSPASDVAVRATTGGGTVRLREMARTLGYCLAAACLAVANASERAAWRINDALPERHDNEVSRVLLRVTGLPAQGEDHVRFDADVLHAVPGPVPATIRVDWWRHGRDAPLPVLAPGQVWHTALLLRRPHAALNPHAADGSARLFHDGVRALASVRGQPRLVPARMGVSALVDRARYALRTRLSSTLGAWRYGGVVIALALGDQAAIHAVDWAIFNATGVTHLVSISGLHVSLVAGLAGLGWAWCWRRLRWRGVAAAERAPAQVAGGVVALAVAAVYCALAGWGLPAQRTFFMLAVALGAWLLRLPLSPGRVWVLAAGVVTLVDPWAPLAAGFWLSFGAVAVLMACGARGTRRPVADAGATGLQGALRRQGARLMAASRLQLTINIALAPVLAVLTQQLSVAAPLANAFAIPVISLVATPLALLAAALHALPACCEWQSGAQWVAWAAHCVIASTMAPLAWLADQDWAVRSLAAPPWGLVALALAGTAWALMVAGWPARRWGWLLLVPALAWRPDRPAPGAWSMTVLDVGQGGAAVVRTARHTLLFDAGPLSRSGSDAGTRVVWPYLRAEGIARLDTLVLSHGDLDHAGGVRGVLQGVVVADTYASFNLPARLRAGAYRNGERRGRLAPGPRPRPDSDPAADPDPAGAASGADADAAEDGAAAARLGVFRRCQAGQAWTVDGVRFDFLHPPLPGHAAGRRAGRSNENGCVLRIRGRYHSALLPGDIGVDQEDALAGTLGRIDVVLAPHHGSATSSGEALVRAAAATQLIVQAGYRNRFGHPAARVLSRWQRAGTDIWRTDLDGAVRVDSGGAGLHVRAMRDERARYWHGR</sequence>
<dbReference type="Pfam" id="PF00753">
    <property type="entry name" value="Lactamase_B"/>
    <property type="match status" value="1"/>
</dbReference>
<keyword evidence="2" id="KW-1003">Cell membrane</keyword>
<evidence type="ECO:0000256" key="3">
    <source>
        <dbReference type="ARBA" id="ARBA00022692"/>
    </source>
</evidence>
<comment type="caution">
    <text evidence="9">The sequence shown here is derived from an EMBL/GenBank/DDBJ whole genome shotgun (WGS) entry which is preliminary data.</text>
</comment>
<feature type="transmembrane region" description="Helical" evidence="7">
    <location>
        <begin position="306"/>
        <end position="327"/>
    </location>
</feature>
<feature type="transmembrane region" description="Helical" evidence="7">
    <location>
        <begin position="492"/>
        <end position="514"/>
    </location>
</feature>
<dbReference type="NCBIfam" id="TIGR00360">
    <property type="entry name" value="ComEC_N-term"/>
    <property type="match status" value="1"/>
</dbReference>
<dbReference type="AlphaFoldDB" id="A0A4V1MSD1"/>
<evidence type="ECO:0000256" key="2">
    <source>
        <dbReference type="ARBA" id="ARBA00022475"/>
    </source>
</evidence>